<feature type="chain" id="PRO_5047265060" evidence="2">
    <location>
        <begin position="28"/>
        <end position="380"/>
    </location>
</feature>
<feature type="signal peptide" evidence="2">
    <location>
        <begin position="1"/>
        <end position="27"/>
    </location>
</feature>
<proteinExistence type="predicted"/>
<evidence type="ECO:0000256" key="2">
    <source>
        <dbReference type="SAM" id="SignalP"/>
    </source>
</evidence>
<evidence type="ECO:0000313" key="4">
    <source>
        <dbReference type="EMBL" id="MFC5865578.1"/>
    </source>
</evidence>
<dbReference type="NCBIfam" id="TIGR03436">
    <property type="entry name" value="acidobact_VWFA"/>
    <property type="match status" value="1"/>
</dbReference>
<evidence type="ECO:0000259" key="3">
    <source>
        <dbReference type="Pfam" id="PF13519"/>
    </source>
</evidence>
<dbReference type="EMBL" id="JBHSPH010000020">
    <property type="protein sequence ID" value="MFC5865578.1"/>
    <property type="molecule type" value="Genomic_DNA"/>
</dbReference>
<dbReference type="SUPFAM" id="SSF53300">
    <property type="entry name" value="vWA-like"/>
    <property type="match status" value="1"/>
</dbReference>
<dbReference type="Gene3D" id="3.40.50.410">
    <property type="entry name" value="von Willebrand factor, type A domain"/>
    <property type="match status" value="1"/>
</dbReference>
<feature type="region of interest" description="Disordered" evidence="1">
    <location>
        <begin position="155"/>
        <end position="185"/>
    </location>
</feature>
<feature type="region of interest" description="Disordered" evidence="1">
    <location>
        <begin position="275"/>
        <end position="298"/>
    </location>
</feature>
<protein>
    <submittedName>
        <fullName evidence="4">VWA domain-containing protein</fullName>
    </submittedName>
</protein>
<name>A0ABW1ENF5_9BACT</name>
<evidence type="ECO:0000256" key="1">
    <source>
        <dbReference type="SAM" id="MobiDB-lite"/>
    </source>
</evidence>
<feature type="compositionally biased region" description="Low complexity" evidence="1">
    <location>
        <begin position="172"/>
        <end position="185"/>
    </location>
</feature>
<dbReference type="Pfam" id="PF13519">
    <property type="entry name" value="VWA_2"/>
    <property type="match status" value="1"/>
</dbReference>
<feature type="compositionally biased region" description="Gly residues" evidence="1">
    <location>
        <begin position="275"/>
        <end position="291"/>
    </location>
</feature>
<evidence type="ECO:0000313" key="5">
    <source>
        <dbReference type="Proteomes" id="UP001596091"/>
    </source>
</evidence>
<sequence>MNSGSKVSSGLVCVVFAGVCAATPIWAQSSSTPSDKPAATFKVDAHEVILPVTVRDKKGQIVPNLAAADFTLQEDGRPQTIRSFMREADLPYRLGLLVDTSRSEENALPDERTATGKFIDEMLMKPGDKAFLMHFDREVELLEDFTDSKDKLHHELDQMGPTSGANRDDESQSSGDQGSGARRSRGGTQLYDAIYLASNELMQKEQGRKYLIVLSDGMDRGSKESLNDAIDAAEKANLTIYCVYFKGEEERGNSNPGFGRRGGMGGGYPGGGYPGGGGGYPGGGRRGGQGPGSSEPHVDGKKILQQISTRTGGLLYEAKKKDSFDEVYKSISAELHGQYLLAYSPTAGQASDSDGFHKISLKAKDDKLEVITREGYYSQN</sequence>
<dbReference type="CDD" id="cd00198">
    <property type="entry name" value="vWFA"/>
    <property type="match status" value="1"/>
</dbReference>
<keyword evidence="2" id="KW-0732">Signal</keyword>
<dbReference type="InterPro" id="IPR036465">
    <property type="entry name" value="vWFA_dom_sf"/>
</dbReference>
<keyword evidence="5" id="KW-1185">Reference proteome</keyword>
<organism evidence="4 5">
    <name type="scientific">Acidicapsa dinghuensis</name>
    <dbReference type="NCBI Taxonomy" id="2218256"/>
    <lineage>
        <taxon>Bacteria</taxon>
        <taxon>Pseudomonadati</taxon>
        <taxon>Acidobacteriota</taxon>
        <taxon>Terriglobia</taxon>
        <taxon>Terriglobales</taxon>
        <taxon>Acidobacteriaceae</taxon>
        <taxon>Acidicapsa</taxon>
    </lineage>
</organism>
<reference evidence="5" key="1">
    <citation type="journal article" date="2019" name="Int. J. Syst. Evol. Microbiol.">
        <title>The Global Catalogue of Microorganisms (GCM) 10K type strain sequencing project: providing services to taxonomists for standard genome sequencing and annotation.</title>
        <authorList>
            <consortium name="The Broad Institute Genomics Platform"/>
            <consortium name="The Broad Institute Genome Sequencing Center for Infectious Disease"/>
            <person name="Wu L."/>
            <person name="Ma J."/>
        </authorList>
    </citation>
    <scope>NUCLEOTIDE SEQUENCE [LARGE SCALE GENOMIC DNA]</scope>
    <source>
        <strain evidence="5">JCM 4087</strain>
    </source>
</reference>
<comment type="caution">
    <text evidence="4">The sequence shown here is derived from an EMBL/GenBank/DDBJ whole genome shotgun (WGS) entry which is preliminary data.</text>
</comment>
<dbReference type="RefSeq" id="WP_263341694.1">
    <property type="nucleotide sequence ID" value="NZ_JAGSYH010000008.1"/>
</dbReference>
<accession>A0ABW1ENF5</accession>
<dbReference type="InterPro" id="IPR002035">
    <property type="entry name" value="VWF_A"/>
</dbReference>
<gene>
    <name evidence="4" type="ORF">ACFPT7_24950</name>
</gene>
<feature type="domain" description="VWFA" evidence="3">
    <location>
        <begin position="96"/>
        <end position="217"/>
    </location>
</feature>
<dbReference type="InterPro" id="IPR017802">
    <property type="entry name" value="VWFA-rel_acidobac-type"/>
</dbReference>
<dbReference type="Proteomes" id="UP001596091">
    <property type="component" value="Unassembled WGS sequence"/>
</dbReference>